<evidence type="ECO:0000259" key="6">
    <source>
        <dbReference type="Pfam" id="PF24517"/>
    </source>
</evidence>
<dbReference type="OrthoDB" id="5477643at2"/>
<evidence type="ECO:0000256" key="1">
    <source>
        <dbReference type="ARBA" id="ARBA00004613"/>
    </source>
</evidence>
<dbReference type="InterPro" id="IPR036465">
    <property type="entry name" value="vWFA_dom_sf"/>
</dbReference>
<proteinExistence type="predicted"/>
<evidence type="ECO:0000313" key="7">
    <source>
        <dbReference type="EMBL" id="AUX22898.1"/>
    </source>
</evidence>
<feature type="domain" description="Carbohydrate-binding module family 96" evidence="6">
    <location>
        <begin position="64"/>
        <end position="218"/>
    </location>
</feature>
<dbReference type="EMBL" id="CP012670">
    <property type="protein sequence ID" value="AUX22898.1"/>
    <property type="molecule type" value="Genomic_DNA"/>
</dbReference>
<dbReference type="SUPFAM" id="SSF53300">
    <property type="entry name" value="vWA-like"/>
    <property type="match status" value="1"/>
</dbReference>
<feature type="chain" id="PRO_5020475837" evidence="4">
    <location>
        <begin position="23"/>
        <end position="575"/>
    </location>
</feature>
<dbReference type="PROSITE" id="PS51257">
    <property type="entry name" value="PROKAR_LIPOPROTEIN"/>
    <property type="match status" value="1"/>
</dbReference>
<protein>
    <submittedName>
        <fullName evidence="7">Uncharacterized protein</fullName>
    </submittedName>
</protein>
<dbReference type="NCBIfam" id="NF033679">
    <property type="entry name" value="DNRLRE_dom"/>
    <property type="match status" value="1"/>
</dbReference>
<comment type="subcellular location">
    <subcellularLocation>
        <location evidence="1">Secreted</location>
    </subcellularLocation>
</comment>
<evidence type="ECO:0000313" key="8">
    <source>
        <dbReference type="Proteomes" id="UP000295781"/>
    </source>
</evidence>
<evidence type="ECO:0000256" key="4">
    <source>
        <dbReference type="SAM" id="SignalP"/>
    </source>
</evidence>
<organism evidence="7 8">
    <name type="scientific">Sorangium cellulosum</name>
    <name type="common">Polyangium cellulosum</name>
    <dbReference type="NCBI Taxonomy" id="56"/>
    <lineage>
        <taxon>Bacteria</taxon>
        <taxon>Pseudomonadati</taxon>
        <taxon>Myxococcota</taxon>
        <taxon>Polyangia</taxon>
        <taxon>Polyangiales</taxon>
        <taxon>Polyangiaceae</taxon>
        <taxon>Sorangium</taxon>
    </lineage>
</organism>
<evidence type="ECO:0000259" key="5">
    <source>
        <dbReference type="Pfam" id="PF13768"/>
    </source>
</evidence>
<evidence type="ECO:0000256" key="3">
    <source>
        <dbReference type="ARBA" id="ARBA00022729"/>
    </source>
</evidence>
<keyword evidence="3 4" id="KW-0732">Signal</keyword>
<reference evidence="7 8" key="1">
    <citation type="submission" date="2015-09" db="EMBL/GenBank/DDBJ databases">
        <title>Sorangium comparison.</title>
        <authorList>
            <person name="Zaburannyi N."/>
            <person name="Bunk B."/>
            <person name="Overmann J."/>
            <person name="Mueller R."/>
        </authorList>
    </citation>
    <scope>NUCLEOTIDE SEQUENCE [LARGE SCALE GENOMIC DNA]</scope>
    <source>
        <strain evidence="7 8">So ceGT47</strain>
    </source>
</reference>
<dbReference type="Proteomes" id="UP000295781">
    <property type="component" value="Chromosome"/>
</dbReference>
<dbReference type="AlphaFoldDB" id="A0A4P2Q1T2"/>
<dbReference type="Gene3D" id="3.40.50.410">
    <property type="entry name" value="von Willebrand factor, type A domain"/>
    <property type="match status" value="1"/>
</dbReference>
<evidence type="ECO:0000256" key="2">
    <source>
        <dbReference type="ARBA" id="ARBA00022525"/>
    </source>
</evidence>
<keyword evidence="2" id="KW-0964">Secreted</keyword>
<accession>A0A4P2Q1T2</accession>
<name>A0A4P2Q1T2_SORCE</name>
<dbReference type="InterPro" id="IPR055372">
    <property type="entry name" value="CBM96"/>
</dbReference>
<dbReference type="Pfam" id="PF24517">
    <property type="entry name" value="CBM96"/>
    <property type="match status" value="1"/>
</dbReference>
<feature type="signal peptide" evidence="4">
    <location>
        <begin position="1"/>
        <end position="22"/>
    </location>
</feature>
<sequence>MRNMVKVFRTLCAGATATLVTSCGLDPGGAAAGGADGTGRAAQALATDGQVCVTVQRGAGAAGAADAVIWEDAPSWNDSASPTLSTGTSEAGGLRRSLIRFDLPGLPSGASVVSASLSLSQTYKTVDSTVRVHRVTSAWDEPTVSWASFGDAFDPAIAASFTSGGGTGVRSADVTQLARAWVSGEAANHGVLLEEDPVLRTDYHSSENAQIERQPKLALCYVTCDDGIQNGDEDGVDCGGACAPCGGQPPECVPTASVSQVRPFSLFVAFDRSTSMRQASFGVNVSVHRWIPATGALKDFFSDPESAGLGVAFRFWPHDNPGSCINNVCPPPGGGGCALPLVPFDGTTARRLTAAPAPFDQQELALVSAIDSFPIPLGDTPMYPALDGATTWAINYKNAHPAEEVAVVFITDGTPSHCNTSPDAIAGLAQSAFEGHGVRVHAVGFGDSSAALIDAIAERGGGQAHNLTAGPTLRAGLRDALASIRAEASPCEVPVPAAGVEDPALVSVVHESSAGAATTLTPRSGPGACGGGGWYFTDATSTRVKLCPETCADVRESAGGEVRAIVTCAADGPRP</sequence>
<feature type="domain" description="VWFA" evidence="5">
    <location>
        <begin position="346"/>
        <end position="465"/>
    </location>
</feature>
<dbReference type="InterPro" id="IPR002035">
    <property type="entry name" value="VWF_A"/>
</dbReference>
<gene>
    <name evidence="7" type="ORF">SOCEGT47_034140</name>
</gene>
<dbReference type="GO" id="GO:0005576">
    <property type="term" value="C:extracellular region"/>
    <property type="evidence" value="ECO:0007669"/>
    <property type="project" value="UniProtKB-SubCell"/>
</dbReference>
<dbReference type="Pfam" id="PF13768">
    <property type="entry name" value="VWA_3"/>
    <property type="match status" value="1"/>
</dbReference>